<feature type="transmembrane region" description="Helical" evidence="11">
    <location>
        <begin position="147"/>
        <end position="170"/>
    </location>
</feature>
<dbReference type="NCBIfam" id="NF002669">
    <property type="entry name" value="PRK02391.1"/>
    <property type="match status" value="1"/>
</dbReference>
<comment type="caution">
    <text evidence="13">The sequence shown here is derived from an EMBL/GenBank/DDBJ whole genome shotgun (WGS) entry which is preliminary data.</text>
</comment>
<dbReference type="PANTHER" id="PTHR43221">
    <property type="entry name" value="PROTEASE HTPX"/>
    <property type="match status" value="1"/>
</dbReference>
<evidence type="ECO:0000256" key="6">
    <source>
        <dbReference type="ARBA" id="ARBA00022801"/>
    </source>
</evidence>
<evidence type="ECO:0000313" key="14">
    <source>
        <dbReference type="Proteomes" id="UP001596443"/>
    </source>
</evidence>
<dbReference type="InterPro" id="IPR050083">
    <property type="entry name" value="HtpX_protease"/>
</dbReference>
<keyword evidence="5 11" id="KW-0479">Metal-binding</keyword>
<evidence type="ECO:0000256" key="9">
    <source>
        <dbReference type="ARBA" id="ARBA00023049"/>
    </source>
</evidence>
<feature type="transmembrane region" description="Helical" evidence="11">
    <location>
        <begin position="37"/>
        <end position="54"/>
    </location>
</feature>
<comment type="similarity">
    <text evidence="1 11">Belongs to the peptidase M48B family.</text>
</comment>
<feature type="binding site" evidence="11">
    <location>
        <position position="210"/>
    </location>
    <ligand>
        <name>Zn(2+)</name>
        <dbReference type="ChEBI" id="CHEBI:29105"/>
        <note>catalytic</note>
    </ligand>
</feature>
<evidence type="ECO:0000256" key="3">
    <source>
        <dbReference type="ARBA" id="ARBA00022670"/>
    </source>
</evidence>
<feature type="domain" description="Peptidase M48" evidence="12">
    <location>
        <begin position="71"/>
        <end position="285"/>
    </location>
</feature>
<keyword evidence="8 11" id="KW-1133">Transmembrane helix</keyword>
<keyword evidence="9 11" id="KW-0482">Metalloprotease</keyword>
<keyword evidence="10 11" id="KW-0472">Membrane</keyword>
<dbReference type="EMBL" id="JBHSWX010000012">
    <property type="protein sequence ID" value="MFC6786823.1"/>
    <property type="molecule type" value="Genomic_DNA"/>
</dbReference>
<dbReference type="GO" id="GO:0008270">
    <property type="term" value="F:zinc ion binding"/>
    <property type="evidence" value="ECO:0007669"/>
    <property type="project" value="UniProtKB-UniRule"/>
</dbReference>
<comment type="subcellular location">
    <subcellularLocation>
        <location evidence="11">Cell membrane</location>
        <topology evidence="11">Multi-pass membrane protein</topology>
    </subcellularLocation>
</comment>
<dbReference type="AlphaFoldDB" id="A0ABD5TH45"/>
<evidence type="ECO:0000256" key="1">
    <source>
        <dbReference type="ARBA" id="ARBA00009779"/>
    </source>
</evidence>
<feature type="binding site" evidence="11">
    <location>
        <position position="137"/>
    </location>
    <ligand>
        <name>Zn(2+)</name>
        <dbReference type="ChEBI" id="CHEBI:29105"/>
        <note>catalytic</note>
    </ligand>
</feature>
<keyword evidence="3 11" id="KW-0645">Protease</keyword>
<dbReference type="PANTHER" id="PTHR43221:SF2">
    <property type="entry name" value="PROTEASE HTPX HOMOLOG"/>
    <property type="match status" value="1"/>
</dbReference>
<keyword evidence="6 11" id="KW-0378">Hydrolase</keyword>
<evidence type="ECO:0000256" key="10">
    <source>
        <dbReference type="ARBA" id="ARBA00023136"/>
    </source>
</evidence>
<dbReference type="GO" id="GO:0006508">
    <property type="term" value="P:proteolysis"/>
    <property type="evidence" value="ECO:0007669"/>
    <property type="project" value="UniProtKB-KW"/>
</dbReference>
<feature type="binding site" evidence="11">
    <location>
        <position position="141"/>
    </location>
    <ligand>
        <name>Zn(2+)</name>
        <dbReference type="ChEBI" id="CHEBI:29105"/>
        <note>catalytic</note>
    </ligand>
</feature>
<dbReference type="GO" id="GO:0005886">
    <property type="term" value="C:plasma membrane"/>
    <property type="evidence" value="ECO:0007669"/>
    <property type="project" value="UniProtKB-SubCell"/>
</dbReference>
<evidence type="ECO:0000256" key="2">
    <source>
        <dbReference type="ARBA" id="ARBA00022475"/>
    </source>
</evidence>
<dbReference type="InterPro" id="IPR001915">
    <property type="entry name" value="Peptidase_M48"/>
</dbReference>
<evidence type="ECO:0000256" key="5">
    <source>
        <dbReference type="ARBA" id="ARBA00022723"/>
    </source>
</evidence>
<dbReference type="HAMAP" id="MF_00188">
    <property type="entry name" value="Pept_M48_protease_HtpX"/>
    <property type="match status" value="1"/>
</dbReference>
<dbReference type="RefSeq" id="WP_284061023.1">
    <property type="nucleotide sequence ID" value="NZ_CP126158.1"/>
</dbReference>
<accession>A0ABD5TH45</accession>
<evidence type="ECO:0000256" key="4">
    <source>
        <dbReference type="ARBA" id="ARBA00022692"/>
    </source>
</evidence>
<feature type="transmembrane region" description="Helical" evidence="11">
    <location>
        <begin position="12"/>
        <end position="31"/>
    </location>
</feature>
<dbReference type="Pfam" id="PF01435">
    <property type="entry name" value="Peptidase_M48"/>
    <property type="match status" value="1"/>
</dbReference>
<evidence type="ECO:0000256" key="7">
    <source>
        <dbReference type="ARBA" id="ARBA00022833"/>
    </source>
</evidence>
<dbReference type="Gene3D" id="3.30.2010.10">
    <property type="entry name" value="Metalloproteases ('zincins'), catalytic domain"/>
    <property type="match status" value="1"/>
</dbReference>
<dbReference type="CDD" id="cd07327">
    <property type="entry name" value="M48B_HtpX_like"/>
    <property type="match status" value="1"/>
</dbReference>
<feature type="transmembrane region" description="Helical" evidence="11">
    <location>
        <begin position="182"/>
        <end position="205"/>
    </location>
</feature>
<evidence type="ECO:0000256" key="8">
    <source>
        <dbReference type="ARBA" id="ARBA00022989"/>
    </source>
</evidence>
<sequence>MEWKTDWGLRGRMVLTGFLLFALYIVFIAVLSRFVGLFAIVAIMGLFSLGQFFFSDKLALYSMGAKEVSEQEYPELHRKITRLSQQADLPKPKVAVADSRVPNAFATGRSQKSSAVCVTTGLLRTLDDEELEGVLAHELAHVKNRDVMVMTIASFLSTLAFIVVRWGWLFGGGGDRGGGNQAPVLVAIVVSLVVWVISFLLIRLLSRYREFAADRGGAAITGKPGALASALVTIDSGMDRVPKEDLRDTAEMNAFFVIPIKSGFVGKLFSTHPSTEKRVERLQELERQFETA</sequence>
<evidence type="ECO:0000256" key="11">
    <source>
        <dbReference type="HAMAP-Rule" id="MF_00188"/>
    </source>
</evidence>
<gene>
    <name evidence="11 13" type="primary">htpX</name>
    <name evidence="13" type="ORF">ACFQFD_12740</name>
</gene>
<evidence type="ECO:0000259" key="12">
    <source>
        <dbReference type="Pfam" id="PF01435"/>
    </source>
</evidence>
<comment type="cofactor">
    <cofactor evidence="11">
        <name>Zn(2+)</name>
        <dbReference type="ChEBI" id="CHEBI:29105"/>
    </cofactor>
    <text evidence="11">Binds 1 zinc ion per subunit.</text>
</comment>
<keyword evidence="2 11" id="KW-1003">Cell membrane</keyword>
<dbReference type="GO" id="GO:0004222">
    <property type="term" value="F:metalloendopeptidase activity"/>
    <property type="evidence" value="ECO:0007669"/>
    <property type="project" value="UniProtKB-UniRule"/>
</dbReference>
<name>A0ABD5TH45_9EURY</name>
<dbReference type="Proteomes" id="UP001596443">
    <property type="component" value="Unassembled WGS sequence"/>
</dbReference>
<dbReference type="EC" id="3.4.24.-" evidence="11"/>
<dbReference type="GeneID" id="81209923"/>
<proteinExistence type="inferred from homology"/>
<organism evidence="13 14">
    <name type="scientific">Halobaculum halobium</name>
    <dbReference type="NCBI Taxonomy" id="3032281"/>
    <lineage>
        <taxon>Archaea</taxon>
        <taxon>Methanobacteriati</taxon>
        <taxon>Methanobacteriota</taxon>
        <taxon>Stenosarchaea group</taxon>
        <taxon>Halobacteria</taxon>
        <taxon>Halobacteriales</taxon>
        <taxon>Haloferacaceae</taxon>
        <taxon>Halobaculum</taxon>
    </lineage>
</organism>
<feature type="active site" evidence="11">
    <location>
        <position position="138"/>
    </location>
</feature>
<evidence type="ECO:0000313" key="13">
    <source>
        <dbReference type="EMBL" id="MFC6786823.1"/>
    </source>
</evidence>
<reference evidence="13 14" key="1">
    <citation type="journal article" date="2019" name="Int. J. Syst. Evol. Microbiol.">
        <title>The Global Catalogue of Microorganisms (GCM) 10K type strain sequencing project: providing services to taxonomists for standard genome sequencing and annotation.</title>
        <authorList>
            <consortium name="The Broad Institute Genomics Platform"/>
            <consortium name="The Broad Institute Genome Sequencing Center for Infectious Disease"/>
            <person name="Wu L."/>
            <person name="Ma J."/>
        </authorList>
    </citation>
    <scope>NUCLEOTIDE SEQUENCE [LARGE SCALE GENOMIC DNA]</scope>
    <source>
        <strain evidence="13 14">SYNS20</strain>
    </source>
</reference>
<protein>
    <recommendedName>
        <fullName evidence="11">Protease HtpX homolog</fullName>
        <ecNumber evidence="11">3.4.24.-</ecNumber>
    </recommendedName>
</protein>
<keyword evidence="7 11" id="KW-0862">Zinc</keyword>
<keyword evidence="4 11" id="KW-0812">Transmembrane</keyword>
<dbReference type="InterPro" id="IPR022919">
    <property type="entry name" value="Pept_M48_protease_HtpX"/>
</dbReference>
<keyword evidence="14" id="KW-1185">Reference proteome</keyword>